<keyword evidence="2" id="KW-1185">Reference proteome</keyword>
<dbReference type="Proteomes" id="UP000027195">
    <property type="component" value="Unassembled WGS sequence"/>
</dbReference>
<sequence>MGAFAKKVRYSGPLKESLREECRLRDINFHIPERNVATRWNSTVIMMNSIASLRDAADNLCDHQPALRQYKLTDEEWTIVGQLQPILNGFLDATNIISESNKCLVSEIIPLIDNLHAWLVEVADAETLHKTVRHAAQRGIAVMDKYYSLTDESNVARFALRKLVLFLYVCMQY</sequence>
<dbReference type="InParanoid" id="A0A067MXA3"/>
<evidence type="ECO:0000313" key="1">
    <source>
        <dbReference type="EMBL" id="KDQ16527.1"/>
    </source>
</evidence>
<gene>
    <name evidence="1" type="ORF">BOTBODRAFT_106976</name>
</gene>
<dbReference type="AlphaFoldDB" id="A0A067MXA3"/>
<name>A0A067MXA3_BOTB1</name>
<reference evidence="2" key="1">
    <citation type="journal article" date="2014" name="Proc. Natl. Acad. Sci. U.S.A.">
        <title>Extensive sampling of basidiomycete genomes demonstrates inadequacy of the white-rot/brown-rot paradigm for wood decay fungi.</title>
        <authorList>
            <person name="Riley R."/>
            <person name="Salamov A.A."/>
            <person name="Brown D.W."/>
            <person name="Nagy L.G."/>
            <person name="Floudas D."/>
            <person name="Held B.W."/>
            <person name="Levasseur A."/>
            <person name="Lombard V."/>
            <person name="Morin E."/>
            <person name="Otillar R."/>
            <person name="Lindquist E.A."/>
            <person name="Sun H."/>
            <person name="LaButti K.M."/>
            <person name="Schmutz J."/>
            <person name="Jabbour D."/>
            <person name="Luo H."/>
            <person name="Baker S.E."/>
            <person name="Pisabarro A.G."/>
            <person name="Walton J.D."/>
            <person name="Blanchette R.A."/>
            <person name="Henrissat B."/>
            <person name="Martin F."/>
            <person name="Cullen D."/>
            <person name="Hibbett D.S."/>
            <person name="Grigoriev I.V."/>
        </authorList>
    </citation>
    <scope>NUCLEOTIDE SEQUENCE [LARGE SCALE GENOMIC DNA]</scope>
    <source>
        <strain evidence="2">FD-172 SS1</strain>
    </source>
</reference>
<dbReference type="SUPFAM" id="SSF53098">
    <property type="entry name" value="Ribonuclease H-like"/>
    <property type="match status" value="1"/>
</dbReference>
<protein>
    <submittedName>
        <fullName evidence="1">Uncharacterized protein</fullName>
    </submittedName>
</protein>
<organism evidence="1 2">
    <name type="scientific">Botryobasidium botryosum (strain FD-172 SS1)</name>
    <dbReference type="NCBI Taxonomy" id="930990"/>
    <lineage>
        <taxon>Eukaryota</taxon>
        <taxon>Fungi</taxon>
        <taxon>Dikarya</taxon>
        <taxon>Basidiomycota</taxon>
        <taxon>Agaricomycotina</taxon>
        <taxon>Agaricomycetes</taxon>
        <taxon>Cantharellales</taxon>
        <taxon>Botryobasidiaceae</taxon>
        <taxon>Botryobasidium</taxon>
    </lineage>
</organism>
<dbReference type="OrthoDB" id="3359487at2759"/>
<evidence type="ECO:0000313" key="2">
    <source>
        <dbReference type="Proteomes" id="UP000027195"/>
    </source>
</evidence>
<dbReference type="InterPro" id="IPR012337">
    <property type="entry name" value="RNaseH-like_sf"/>
</dbReference>
<dbReference type="EMBL" id="KL198027">
    <property type="protein sequence ID" value="KDQ16527.1"/>
    <property type="molecule type" value="Genomic_DNA"/>
</dbReference>
<dbReference type="HOGENOM" id="CLU_099691_1_1_1"/>
<proteinExistence type="predicted"/>
<accession>A0A067MXA3</accession>